<evidence type="ECO:0000256" key="1">
    <source>
        <dbReference type="ARBA" id="ARBA00004123"/>
    </source>
</evidence>
<evidence type="ECO:0000256" key="8">
    <source>
        <dbReference type="ARBA" id="ARBA00023054"/>
    </source>
</evidence>
<organism evidence="15 16">
    <name type="scientific">Lentithecium fluviatile CBS 122367</name>
    <dbReference type="NCBI Taxonomy" id="1168545"/>
    <lineage>
        <taxon>Eukaryota</taxon>
        <taxon>Fungi</taxon>
        <taxon>Dikarya</taxon>
        <taxon>Ascomycota</taxon>
        <taxon>Pezizomycotina</taxon>
        <taxon>Dothideomycetes</taxon>
        <taxon>Pleosporomycetidae</taxon>
        <taxon>Pleosporales</taxon>
        <taxon>Massarineae</taxon>
        <taxon>Lentitheciaceae</taxon>
        <taxon>Lentithecium</taxon>
    </lineage>
</organism>
<keyword evidence="8 12" id="KW-0175">Coiled coil</keyword>
<evidence type="ECO:0000256" key="9">
    <source>
        <dbReference type="ARBA" id="ARBA00023172"/>
    </source>
</evidence>
<dbReference type="InterPro" id="IPR027417">
    <property type="entry name" value="P-loop_NTPase"/>
</dbReference>
<feature type="coiled-coil region" evidence="12">
    <location>
        <begin position="798"/>
        <end position="945"/>
    </location>
</feature>
<keyword evidence="16" id="KW-1185">Reference proteome</keyword>
<feature type="compositionally biased region" description="Basic and acidic residues" evidence="13">
    <location>
        <begin position="43"/>
        <end position="54"/>
    </location>
</feature>
<keyword evidence="5" id="KW-0547">Nucleotide-binding</keyword>
<keyword evidence="10" id="KW-0234">DNA repair</keyword>
<comment type="subcellular location">
    <subcellularLocation>
        <location evidence="2">Chromosome</location>
    </subcellularLocation>
    <subcellularLocation>
        <location evidence="1">Nucleus</location>
    </subcellularLocation>
</comment>
<evidence type="ECO:0000313" key="16">
    <source>
        <dbReference type="Proteomes" id="UP000799291"/>
    </source>
</evidence>
<evidence type="ECO:0000313" key="15">
    <source>
        <dbReference type="EMBL" id="KAF2685779.1"/>
    </source>
</evidence>
<feature type="region of interest" description="Disordered" evidence="13">
    <location>
        <begin position="490"/>
        <end position="511"/>
    </location>
</feature>
<dbReference type="OrthoDB" id="10072614at2759"/>
<evidence type="ECO:0000256" key="13">
    <source>
        <dbReference type="SAM" id="MobiDB-lite"/>
    </source>
</evidence>
<feature type="coiled-coil region" evidence="12">
    <location>
        <begin position="718"/>
        <end position="766"/>
    </location>
</feature>
<evidence type="ECO:0000256" key="4">
    <source>
        <dbReference type="ARBA" id="ARBA00022454"/>
    </source>
</evidence>
<evidence type="ECO:0000256" key="3">
    <source>
        <dbReference type="ARBA" id="ARBA00006793"/>
    </source>
</evidence>
<dbReference type="PANTHER" id="PTHR19306">
    <property type="entry name" value="STRUCTURAL MAINTENANCE OF CHROMOSOMES 5,6 SMC5, SMC6"/>
    <property type="match status" value="1"/>
</dbReference>
<keyword evidence="11" id="KW-0539">Nucleus</keyword>
<proteinExistence type="inferred from homology"/>
<accession>A0A6G1J6N3</accession>
<dbReference type="EMBL" id="MU005578">
    <property type="protein sequence ID" value="KAF2685779.1"/>
    <property type="molecule type" value="Genomic_DNA"/>
</dbReference>
<dbReference type="Gene3D" id="3.40.50.300">
    <property type="entry name" value="P-loop containing nucleotide triphosphate hydrolases"/>
    <property type="match status" value="2"/>
</dbReference>
<protein>
    <submittedName>
        <fullName evidence="15">Dna repair protein-like protein rad18</fullName>
    </submittedName>
</protein>
<evidence type="ECO:0000256" key="11">
    <source>
        <dbReference type="ARBA" id="ARBA00023242"/>
    </source>
</evidence>
<dbReference type="GO" id="GO:0003697">
    <property type="term" value="F:single-stranded DNA binding"/>
    <property type="evidence" value="ECO:0007669"/>
    <property type="project" value="TreeGrafter"/>
</dbReference>
<evidence type="ECO:0000256" key="12">
    <source>
        <dbReference type="SAM" id="Coils"/>
    </source>
</evidence>
<feature type="domain" description="RecF/RecN/SMC N-terminal" evidence="14">
    <location>
        <begin position="100"/>
        <end position="1114"/>
    </location>
</feature>
<evidence type="ECO:0000256" key="7">
    <source>
        <dbReference type="ARBA" id="ARBA00022840"/>
    </source>
</evidence>
<evidence type="ECO:0000256" key="2">
    <source>
        <dbReference type="ARBA" id="ARBA00004286"/>
    </source>
</evidence>
<gene>
    <name evidence="15" type="ORF">K458DRAFT_387732</name>
</gene>
<dbReference type="PANTHER" id="PTHR19306:SF6">
    <property type="entry name" value="STRUCTURAL MAINTENANCE OF CHROMOSOMES PROTEIN 6"/>
    <property type="match status" value="1"/>
</dbReference>
<comment type="similarity">
    <text evidence="3">Belongs to the SMC family. SMC6 subfamily.</text>
</comment>
<evidence type="ECO:0000259" key="14">
    <source>
        <dbReference type="Pfam" id="PF02463"/>
    </source>
</evidence>
<dbReference type="GO" id="GO:0030915">
    <property type="term" value="C:Smc5-Smc6 complex"/>
    <property type="evidence" value="ECO:0007669"/>
    <property type="project" value="TreeGrafter"/>
</dbReference>
<sequence length="1146" mass="130484">MAAVLPAKRPNGFADPHRASINGVAGPSRTKRRRISAQPSERSYSEDVESRRAEDEDPPSPVSDDEMEDEHELFRATQIVEKSFRKHASEENTPAEAGIIEEIRCTNFMCHDQLTVTLGPLINFIIGENGSGKSAVLTALTLCLGGKATATNRGQNLKAFIKAGREFCILSVKIKNQGSMAYKPEQYGDSIIAERHFNQSGTSGFKLKDRNGKIVSTRKSELEDITDAFALQLDNPMNVLTQDQARQFLNQSNPKEKYKFFLKGTQLEDLNSDYKQIEHELEEQEEKAQTLHGDLEKFRKRYEKAFQKAKGAETLEKMRRRETEIAHQAAWAQVEKEERELQSTDVELERISNVIEQRKAEEDTESESYSHADKALSVAKRELEECQAEVQPARDEVAECNRKFQDNKKIVMKYKADERQLLGQIETSQNAIDQTQSDIQEHRERQAGADNGLHAQKVQEWEDAKATYEERKAAWENHDHSLPALTKQMAEAQNQKSQVDGRLQQKRNEETGSRMKLRNLAQGQRKWIDSYPNPPTLEKLIRAIVNETRFREPPVGPMGRYVELLKPEWGSILEKSFGQSLNAFVVTSKDDHTILSDMMKRHNYQVPIFIGKKDLINTSANEPNKDLLTWMRVLKISNELVRNQLIINQSIEQVVLIQRRSDASDFMNSGGPHRTNVRMCFCMSDSSRRMGHAITVNQQTNTSSIGPIEEFRGPSRMQADQGEQIQDEQDNLASIQQEIADLEAAARAAQDQLNVYQARIQNHKKQRIQFKMQMDRAHDDMGRLEDEVNASTPDAGIIEELEKQLVVAKERKEMDEKQFEDFIAQKDKADKDARLLKKQLDETTNTLGKIEAQYERLSAKVLTLTQRREDKLRRKNEAIDEVQAAEGIRADWENHRIEQETELARIEAEATSICARVPVPAGETFDSLNRKRQTLEQQRKEGEKALGGSVDELYSLANDAKKTFHEARMAINGTENVRRVLKQALGTRQERWKKLRDAISMRARIVFNYLLSERRFRGSLSVDHKNQRLDIHIQPDITVKEDAGRQTKTLSGGEKSFSTICLLLALWDAMGSPIRCLDEFDVYMDQANRDITMKLIVGAARKSVGRQYILITPQAISNANVGNADDVKIIRLAAPERGQTTLAFSG</sequence>
<evidence type="ECO:0000256" key="10">
    <source>
        <dbReference type="ARBA" id="ARBA00023204"/>
    </source>
</evidence>
<feature type="region of interest" description="Disordered" evidence="13">
    <location>
        <begin position="1"/>
        <end position="71"/>
    </location>
</feature>
<dbReference type="SUPFAM" id="SSF52540">
    <property type="entry name" value="P-loop containing nucleoside triphosphate hydrolases"/>
    <property type="match status" value="1"/>
</dbReference>
<dbReference type="AlphaFoldDB" id="A0A6G1J6N3"/>
<dbReference type="Pfam" id="PF02463">
    <property type="entry name" value="SMC_N"/>
    <property type="match status" value="1"/>
</dbReference>
<evidence type="ECO:0000256" key="5">
    <source>
        <dbReference type="ARBA" id="ARBA00022741"/>
    </source>
</evidence>
<keyword evidence="6" id="KW-0227">DNA damage</keyword>
<feature type="compositionally biased region" description="Acidic residues" evidence="13">
    <location>
        <begin position="55"/>
        <end position="71"/>
    </location>
</feature>
<evidence type="ECO:0000256" key="6">
    <source>
        <dbReference type="ARBA" id="ARBA00022763"/>
    </source>
</evidence>
<dbReference type="GO" id="GO:0005634">
    <property type="term" value="C:nucleus"/>
    <property type="evidence" value="ECO:0007669"/>
    <property type="project" value="UniProtKB-SubCell"/>
</dbReference>
<dbReference type="InterPro" id="IPR003395">
    <property type="entry name" value="RecF/RecN/SMC_N"/>
</dbReference>
<reference evidence="15" key="1">
    <citation type="journal article" date="2020" name="Stud. Mycol.">
        <title>101 Dothideomycetes genomes: a test case for predicting lifestyles and emergence of pathogens.</title>
        <authorList>
            <person name="Haridas S."/>
            <person name="Albert R."/>
            <person name="Binder M."/>
            <person name="Bloem J."/>
            <person name="Labutti K."/>
            <person name="Salamov A."/>
            <person name="Andreopoulos B."/>
            <person name="Baker S."/>
            <person name="Barry K."/>
            <person name="Bills G."/>
            <person name="Bluhm B."/>
            <person name="Cannon C."/>
            <person name="Castanera R."/>
            <person name="Culley D."/>
            <person name="Daum C."/>
            <person name="Ezra D."/>
            <person name="Gonzalez J."/>
            <person name="Henrissat B."/>
            <person name="Kuo A."/>
            <person name="Liang C."/>
            <person name="Lipzen A."/>
            <person name="Lutzoni F."/>
            <person name="Magnuson J."/>
            <person name="Mondo S."/>
            <person name="Nolan M."/>
            <person name="Ohm R."/>
            <person name="Pangilinan J."/>
            <person name="Park H.-J."/>
            <person name="Ramirez L."/>
            <person name="Alfaro M."/>
            <person name="Sun H."/>
            <person name="Tritt A."/>
            <person name="Yoshinaga Y."/>
            <person name="Zwiers L.-H."/>
            <person name="Turgeon B."/>
            <person name="Goodwin S."/>
            <person name="Spatafora J."/>
            <person name="Crous P."/>
            <person name="Grigoriev I."/>
        </authorList>
    </citation>
    <scope>NUCLEOTIDE SEQUENCE</scope>
    <source>
        <strain evidence="15">CBS 122367</strain>
    </source>
</reference>
<keyword evidence="7" id="KW-0067">ATP-binding</keyword>
<keyword evidence="4" id="KW-0158">Chromosome</keyword>
<keyword evidence="9" id="KW-0233">DNA recombination</keyword>
<dbReference type="GO" id="GO:0003684">
    <property type="term" value="F:damaged DNA binding"/>
    <property type="evidence" value="ECO:0007669"/>
    <property type="project" value="TreeGrafter"/>
</dbReference>
<dbReference type="GO" id="GO:0035861">
    <property type="term" value="C:site of double-strand break"/>
    <property type="evidence" value="ECO:0007669"/>
    <property type="project" value="TreeGrafter"/>
</dbReference>
<dbReference type="GO" id="GO:0005524">
    <property type="term" value="F:ATP binding"/>
    <property type="evidence" value="ECO:0007669"/>
    <property type="project" value="UniProtKB-KW"/>
</dbReference>
<name>A0A6G1J6N3_9PLEO</name>
<dbReference type="Proteomes" id="UP000799291">
    <property type="component" value="Unassembled WGS sequence"/>
</dbReference>
<dbReference type="Gene3D" id="1.10.287.1490">
    <property type="match status" value="1"/>
</dbReference>
<dbReference type="GO" id="GO:0000724">
    <property type="term" value="P:double-strand break repair via homologous recombination"/>
    <property type="evidence" value="ECO:0007669"/>
    <property type="project" value="TreeGrafter"/>
</dbReference>